<dbReference type="Pfam" id="PF14341">
    <property type="entry name" value="PilX_N"/>
    <property type="match status" value="1"/>
</dbReference>
<dbReference type="AlphaFoldDB" id="A0A1T1H5A0"/>
<feature type="domain" description="Type 4 fimbrial biogenesis protein PilX N-terminal" evidence="1">
    <location>
        <begin position="6"/>
        <end position="55"/>
    </location>
</feature>
<protein>
    <submittedName>
        <fullName evidence="2">Pilus assembly protein PilX</fullName>
    </submittedName>
</protein>
<dbReference type="InterPro" id="IPR025746">
    <property type="entry name" value="PilX_N_dom"/>
</dbReference>
<name>A0A1T1H5A0_9GAMM</name>
<evidence type="ECO:0000259" key="1">
    <source>
        <dbReference type="Pfam" id="PF14341"/>
    </source>
</evidence>
<dbReference type="EMBL" id="MVKX01000002">
    <property type="protein sequence ID" value="OOV84857.1"/>
    <property type="molecule type" value="Genomic_DNA"/>
</dbReference>
<keyword evidence="3" id="KW-1185">Reference proteome</keyword>
<accession>A0A1T1H5A0</accession>
<gene>
    <name evidence="2" type="ORF">B1202_04305</name>
</gene>
<dbReference type="RefSeq" id="WP_078189358.1">
    <property type="nucleotide sequence ID" value="NZ_JAMCOZ010000005.1"/>
</dbReference>
<dbReference type="Proteomes" id="UP000191160">
    <property type="component" value="Unassembled WGS sequence"/>
</dbReference>
<organism evidence="2 3">
    <name type="scientific">Acinetobacter amyesii</name>
    <dbReference type="NCBI Taxonomy" id="2942470"/>
    <lineage>
        <taxon>Bacteria</taxon>
        <taxon>Pseudomonadati</taxon>
        <taxon>Pseudomonadota</taxon>
        <taxon>Gammaproteobacteria</taxon>
        <taxon>Moraxellales</taxon>
        <taxon>Moraxellaceae</taxon>
        <taxon>Acinetobacter</taxon>
    </lineage>
</organism>
<reference evidence="2 3" key="1">
    <citation type="submission" date="2017-02" db="EMBL/GenBank/DDBJ databases">
        <title>Acinetobacter sp. ANC 4945, whole genome shotgun sequencing project.</title>
        <authorList>
            <person name="Radolfova-Krizova L."/>
            <person name="Al Atrouni A."/>
            <person name="Nemec A."/>
        </authorList>
    </citation>
    <scope>NUCLEOTIDE SEQUENCE [LARGE SCALE GENOMIC DNA]</scope>
    <source>
        <strain evidence="2 3">ANC 4945</strain>
    </source>
</reference>
<evidence type="ECO:0000313" key="3">
    <source>
        <dbReference type="Proteomes" id="UP000191160"/>
    </source>
</evidence>
<proteinExistence type="predicted"/>
<comment type="caution">
    <text evidence="2">The sequence shown here is derived from an EMBL/GenBank/DDBJ whole genome shotgun (WGS) entry which is preliminary data.</text>
</comment>
<sequence length="259" mass="28010">MKNQNGATLIVVLVLLLAITVIGTLAIKNSVVGLSIATNSQAQQLLLQNADSAFFSVEKEENLIQSLTTSGMFGYISGAENKDKELVFCYRGDKADFFDINRASIMQWEGGQSKPTANAMGMDGYCSTSTSTTSNFFTSGRKAVITQVAVKYSTQSDADPFYGMQFGSDEKGVKFEKSKPVKVFAVSIMPALSTADRSKIDTCFNARMNEVSIPDGTTKPSKVDPIEDDPTKSVTECLSGLNVPYTSHATEYVIAQDFT</sequence>
<evidence type="ECO:0000313" key="2">
    <source>
        <dbReference type="EMBL" id="OOV84857.1"/>
    </source>
</evidence>